<sequence length="86" mass="9017">MDHDHPAPPALDISPGDHPPTLGEIRDTAEALAVEYRDALLAEAEAGATGSRLVGVLLAMLREAHCDCGPPDTGHRAPVIPLPPRN</sequence>
<feature type="region of interest" description="Disordered" evidence="1">
    <location>
        <begin position="1"/>
        <end position="23"/>
    </location>
</feature>
<evidence type="ECO:0000256" key="1">
    <source>
        <dbReference type="SAM" id="MobiDB-lite"/>
    </source>
</evidence>
<dbReference type="HOGENOM" id="CLU_2490848_0_0_11"/>
<accession>C6WBA9</accession>
<proteinExistence type="predicted"/>
<reference evidence="2 3" key="1">
    <citation type="journal article" date="2009" name="Stand. Genomic Sci.">
        <title>Complete genome sequence of Actinosynnema mirum type strain (101).</title>
        <authorList>
            <person name="Land M."/>
            <person name="Lapidus A."/>
            <person name="Mayilraj S."/>
            <person name="Chen F."/>
            <person name="Copeland A."/>
            <person name="Del Rio T.G."/>
            <person name="Nolan M."/>
            <person name="Lucas S."/>
            <person name="Tice H."/>
            <person name="Cheng J.F."/>
            <person name="Chertkov O."/>
            <person name="Bruce D."/>
            <person name="Goodwin L."/>
            <person name="Pitluck S."/>
            <person name="Rohde M."/>
            <person name="Goker M."/>
            <person name="Pati A."/>
            <person name="Ivanova N."/>
            <person name="Mavromatis K."/>
            <person name="Chen A."/>
            <person name="Palaniappan K."/>
            <person name="Hauser L."/>
            <person name="Chang Y.J."/>
            <person name="Jeffries C.C."/>
            <person name="Brettin T."/>
            <person name="Detter J.C."/>
            <person name="Han C."/>
            <person name="Chain P."/>
            <person name="Tindall B.J."/>
            <person name="Bristow J."/>
            <person name="Eisen J.A."/>
            <person name="Markowitz V."/>
            <person name="Hugenholtz P."/>
            <person name="Kyrpides N.C."/>
            <person name="Klenk H.P."/>
        </authorList>
    </citation>
    <scope>NUCLEOTIDE SEQUENCE [LARGE SCALE GENOMIC DNA]</scope>
    <source>
        <strain evidence="3">ATCC 29888 / DSM 43827 / JCM 3225 / NBRC 14064 / NCIMB 13271 / NRRL B-12336 / IMRU 3971 / 101</strain>
    </source>
</reference>
<evidence type="ECO:0000313" key="3">
    <source>
        <dbReference type="Proteomes" id="UP000002213"/>
    </source>
</evidence>
<keyword evidence="3" id="KW-1185">Reference proteome</keyword>
<evidence type="ECO:0000313" key="2">
    <source>
        <dbReference type="EMBL" id="ACU39400.1"/>
    </source>
</evidence>
<organism evidence="2 3">
    <name type="scientific">Actinosynnema mirum (strain ATCC 29888 / DSM 43827 / JCM 3225 / NBRC 14064 / NCIMB 13271 / NRRL B-12336 / IMRU 3971 / 101)</name>
    <dbReference type="NCBI Taxonomy" id="446462"/>
    <lineage>
        <taxon>Bacteria</taxon>
        <taxon>Bacillati</taxon>
        <taxon>Actinomycetota</taxon>
        <taxon>Actinomycetes</taxon>
        <taxon>Pseudonocardiales</taxon>
        <taxon>Pseudonocardiaceae</taxon>
        <taxon>Actinosynnema</taxon>
    </lineage>
</organism>
<dbReference type="AlphaFoldDB" id="C6WBA9"/>
<dbReference type="STRING" id="446462.Amir_5582"/>
<name>C6WBA9_ACTMD</name>
<gene>
    <name evidence="2" type="ordered locus">Amir_5582</name>
</gene>
<dbReference type="KEGG" id="ami:Amir_5582"/>
<dbReference type="Proteomes" id="UP000002213">
    <property type="component" value="Chromosome"/>
</dbReference>
<protein>
    <submittedName>
        <fullName evidence="2">Uncharacterized protein</fullName>
    </submittedName>
</protein>
<dbReference type="EMBL" id="CP001630">
    <property type="protein sequence ID" value="ACU39400.1"/>
    <property type="molecule type" value="Genomic_DNA"/>
</dbReference>